<proteinExistence type="predicted"/>
<evidence type="ECO:0000313" key="2">
    <source>
        <dbReference type="Proteomes" id="UP001437256"/>
    </source>
</evidence>
<keyword evidence="2" id="KW-1185">Reference proteome</keyword>
<evidence type="ECO:0000313" key="1">
    <source>
        <dbReference type="EMBL" id="KAL0069951.1"/>
    </source>
</evidence>
<dbReference type="Proteomes" id="UP001437256">
    <property type="component" value="Unassembled WGS sequence"/>
</dbReference>
<organism evidence="1 2">
    <name type="scientific">Marasmius tenuissimus</name>
    <dbReference type="NCBI Taxonomy" id="585030"/>
    <lineage>
        <taxon>Eukaryota</taxon>
        <taxon>Fungi</taxon>
        <taxon>Dikarya</taxon>
        <taxon>Basidiomycota</taxon>
        <taxon>Agaricomycotina</taxon>
        <taxon>Agaricomycetes</taxon>
        <taxon>Agaricomycetidae</taxon>
        <taxon>Agaricales</taxon>
        <taxon>Marasmiineae</taxon>
        <taxon>Marasmiaceae</taxon>
        <taxon>Marasmius</taxon>
    </lineage>
</organism>
<gene>
    <name evidence="1" type="ORF">AAF712_002846</name>
</gene>
<comment type="caution">
    <text evidence="1">The sequence shown here is derived from an EMBL/GenBank/DDBJ whole genome shotgun (WGS) entry which is preliminary data.</text>
</comment>
<reference evidence="1 2" key="1">
    <citation type="submission" date="2024-05" db="EMBL/GenBank/DDBJ databases">
        <title>A draft genome resource for the thread blight pathogen Marasmius tenuissimus strain MS-2.</title>
        <authorList>
            <person name="Yulfo-Soto G.E."/>
            <person name="Baruah I.K."/>
            <person name="Amoako-Attah I."/>
            <person name="Bukari Y."/>
            <person name="Meinhardt L.W."/>
            <person name="Bailey B.A."/>
            <person name="Cohen S.P."/>
        </authorList>
    </citation>
    <scope>NUCLEOTIDE SEQUENCE [LARGE SCALE GENOMIC DNA]</scope>
    <source>
        <strain evidence="1 2">MS-2</strain>
    </source>
</reference>
<accession>A0ABR3A7H2</accession>
<dbReference type="EMBL" id="JBBXMP010000009">
    <property type="protein sequence ID" value="KAL0069951.1"/>
    <property type="molecule type" value="Genomic_DNA"/>
</dbReference>
<sequence>MQVSALNGRSAEMHTALATEMLYAAIIGKRGPRHPVFQCFKHGFLMLCDQGYDFTKLVCVFHGGSEKFVSSVYNSHINGYHDLRLQYVSKLHLATEDQLAGAFSDHPSTISLAPSFEDFFRQFLESIGYPDLDMMEAEEGQFSRVVNLEDIGTENFRMRMLCWAATGAPYILEGAPIKIVLVEDDDPEYGATLSASQLDRALKSGVCKFRTCAQEMRIPVSFMLHVLGIDYPADSDIDARNVLHHWLLVSLLDNVSQVTIS</sequence>
<name>A0ABR3A7H2_9AGAR</name>
<protein>
    <submittedName>
        <fullName evidence="1">Uncharacterized protein</fullName>
    </submittedName>
</protein>